<keyword evidence="1 2" id="KW-0694">RNA-binding</keyword>
<evidence type="ECO:0000313" key="5">
    <source>
        <dbReference type="Proteomes" id="UP000019118"/>
    </source>
</evidence>
<dbReference type="InterPro" id="IPR012677">
    <property type="entry name" value="Nucleotide-bd_a/b_plait_sf"/>
</dbReference>
<evidence type="ECO:0000313" key="4">
    <source>
        <dbReference type="EnsemblMetazoa" id="XP_019768127.1"/>
    </source>
</evidence>
<dbReference type="Gene3D" id="3.30.70.330">
    <property type="match status" value="2"/>
</dbReference>
<name>A0AAR5Q4J2_DENPD</name>
<feature type="domain" description="RRM" evidence="3">
    <location>
        <begin position="112"/>
        <end position="195"/>
    </location>
</feature>
<dbReference type="InterPro" id="IPR000504">
    <property type="entry name" value="RRM_dom"/>
</dbReference>
<reference evidence="5" key="1">
    <citation type="journal article" date="2013" name="Genome Biol.">
        <title>Draft genome of the mountain pine beetle, Dendroctonus ponderosae Hopkins, a major forest pest.</title>
        <authorList>
            <person name="Keeling C.I."/>
            <person name="Yuen M.M."/>
            <person name="Liao N.Y."/>
            <person name="Docking T.R."/>
            <person name="Chan S.K."/>
            <person name="Taylor G.A."/>
            <person name="Palmquist D.L."/>
            <person name="Jackman S.D."/>
            <person name="Nguyen A."/>
            <person name="Li M."/>
            <person name="Henderson H."/>
            <person name="Janes J.K."/>
            <person name="Zhao Y."/>
            <person name="Pandoh P."/>
            <person name="Moore R."/>
            <person name="Sperling F.A."/>
            <person name="Huber D.P."/>
            <person name="Birol I."/>
            <person name="Jones S.J."/>
            <person name="Bohlmann J."/>
        </authorList>
    </citation>
    <scope>NUCLEOTIDE SEQUENCE</scope>
</reference>
<reference evidence="4" key="2">
    <citation type="submission" date="2024-08" db="UniProtKB">
        <authorList>
            <consortium name="EnsemblMetazoa"/>
        </authorList>
    </citation>
    <scope>IDENTIFICATION</scope>
</reference>
<proteinExistence type="predicted"/>
<protein>
    <recommendedName>
        <fullName evidence="3">RRM domain-containing protein</fullName>
    </recommendedName>
</protein>
<feature type="domain" description="RRM" evidence="3">
    <location>
        <begin position="30"/>
        <end position="110"/>
    </location>
</feature>
<dbReference type="SMART" id="SM00360">
    <property type="entry name" value="RRM"/>
    <property type="match status" value="3"/>
</dbReference>
<accession>A0AAR5Q4J2</accession>
<dbReference type="Proteomes" id="UP000019118">
    <property type="component" value="Unassembled WGS sequence"/>
</dbReference>
<dbReference type="Pfam" id="PF00076">
    <property type="entry name" value="RRM_1"/>
    <property type="match status" value="1"/>
</dbReference>
<dbReference type="PANTHER" id="PTHR21245">
    <property type="entry name" value="HETEROGENEOUS NUCLEAR RIBONUCLEOPROTEIN"/>
    <property type="match status" value="1"/>
</dbReference>
<dbReference type="InterPro" id="IPR035979">
    <property type="entry name" value="RBD_domain_sf"/>
</dbReference>
<dbReference type="EnsemblMetazoa" id="XM_019912568.1">
    <property type="protein sequence ID" value="XP_019768127.1"/>
    <property type="gene ID" value="LOC109543048"/>
</dbReference>
<dbReference type="GO" id="GO:0003723">
    <property type="term" value="F:RNA binding"/>
    <property type="evidence" value="ECO:0007669"/>
    <property type="project" value="UniProtKB-UniRule"/>
</dbReference>
<dbReference type="PROSITE" id="PS50102">
    <property type="entry name" value="RRM"/>
    <property type="match status" value="2"/>
</dbReference>
<evidence type="ECO:0000256" key="1">
    <source>
        <dbReference type="ARBA" id="ARBA00022884"/>
    </source>
</evidence>
<evidence type="ECO:0000256" key="2">
    <source>
        <dbReference type="PROSITE-ProRule" id="PRU00176"/>
    </source>
</evidence>
<sequence length="416" mass="47508">MEGYCYETSARRRAVHNPIKYTGFRPERAAEIFVSNIPAKASILDLLCFFQQTGDLFQATLVMKYKSELNRGYAFITYLDKNGAQRAFTELRNQPFINPATLLTIKQSTNNRRIFIGGVPIEKSKDKIWQELLAAYRVQNIVDVITYRNHTNPLYNRGFVFLEFRTHDEAAQFRDKFQDRLRLFGKKVLVDWSVPAAGQGQEQRQKPSAGVPEKVKILFLRNLDVTEPPEDFTRFIYDLIDRSLVDKVYKFKDYAYIHLSTRYNAEKLLASLQAYYKGTMVEISFAKPPNGLSGRCFRNQDLTLKGQVVEAARKPGNFHQRHPQTKAKSKQEKSVDAAQTVTVPPIGQFIAPPTVSNIWWYPAANEYQQLKPDVVSGQSHECSYWPSPTGATPSMYSSPASLDCFNLEDLVDSILA</sequence>
<dbReference type="AlphaFoldDB" id="A0AAR5Q4J2"/>
<evidence type="ECO:0000259" key="3">
    <source>
        <dbReference type="PROSITE" id="PS50102"/>
    </source>
</evidence>
<organism evidence="4 5">
    <name type="scientific">Dendroctonus ponderosae</name>
    <name type="common">Mountain pine beetle</name>
    <dbReference type="NCBI Taxonomy" id="77166"/>
    <lineage>
        <taxon>Eukaryota</taxon>
        <taxon>Metazoa</taxon>
        <taxon>Ecdysozoa</taxon>
        <taxon>Arthropoda</taxon>
        <taxon>Hexapoda</taxon>
        <taxon>Insecta</taxon>
        <taxon>Pterygota</taxon>
        <taxon>Neoptera</taxon>
        <taxon>Endopterygota</taxon>
        <taxon>Coleoptera</taxon>
        <taxon>Polyphaga</taxon>
        <taxon>Cucujiformia</taxon>
        <taxon>Curculionidae</taxon>
        <taxon>Scolytinae</taxon>
        <taxon>Dendroctonus</taxon>
    </lineage>
</organism>
<keyword evidence="5" id="KW-1185">Reference proteome</keyword>
<dbReference type="SUPFAM" id="SSF54928">
    <property type="entry name" value="RNA-binding domain, RBD"/>
    <property type="match status" value="2"/>
</dbReference>